<comment type="caution">
    <text evidence="6">The sequence shown here is derived from an EMBL/GenBank/DDBJ whole genome shotgun (WGS) entry which is preliminary data.</text>
</comment>
<name>A0A7M4DQI4_9MICO</name>
<dbReference type="AlphaFoldDB" id="A0A7M4DQI4"/>
<dbReference type="InterPro" id="IPR001647">
    <property type="entry name" value="HTH_TetR"/>
</dbReference>
<protein>
    <recommendedName>
        <fullName evidence="5">HTH tetR-type domain-containing protein</fullName>
    </recommendedName>
</protein>
<feature type="DNA-binding region" description="H-T-H motif" evidence="4">
    <location>
        <begin position="58"/>
        <end position="77"/>
    </location>
</feature>
<dbReference type="GO" id="GO:0045892">
    <property type="term" value="P:negative regulation of DNA-templated transcription"/>
    <property type="evidence" value="ECO:0007669"/>
    <property type="project" value="InterPro"/>
</dbReference>
<dbReference type="RefSeq" id="WP_156743034.1">
    <property type="nucleotide sequence ID" value="NZ_CACRYJ010000062.1"/>
</dbReference>
<dbReference type="InterPro" id="IPR009057">
    <property type="entry name" value="Homeodomain-like_sf"/>
</dbReference>
<dbReference type="EMBL" id="CACRYJ010000062">
    <property type="protein sequence ID" value="VZO39728.1"/>
    <property type="molecule type" value="Genomic_DNA"/>
</dbReference>
<dbReference type="Gene3D" id="1.10.10.60">
    <property type="entry name" value="Homeodomain-like"/>
    <property type="match status" value="1"/>
</dbReference>
<dbReference type="InterPro" id="IPR004111">
    <property type="entry name" value="Repressor_TetR_C"/>
</dbReference>
<keyword evidence="1" id="KW-0805">Transcription regulation</keyword>
<dbReference type="Proteomes" id="UP000419743">
    <property type="component" value="Unassembled WGS sequence"/>
</dbReference>
<evidence type="ECO:0000256" key="1">
    <source>
        <dbReference type="ARBA" id="ARBA00023015"/>
    </source>
</evidence>
<evidence type="ECO:0000259" key="5">
    <source>
        <dbReference type="PROSITE" id="PS50977"/>
    </source>
</evidence>
<dbReference type="Pfam" id="PF02909">
    <property type="entry name" value="TetR_C_1"/>
    <property type="match status" value="1"/>
</dbReference>
<keyword evidence="7" id="KW-1185">Reference proteome</keyword>
<gene>
    <name evidence="6" type="ORF">HALOF300_04424</name>
</gene>
<dbReference type="PROSITE" id="PS50977">
    <property type="entry name" value="HTH_TETR_2"/>
    <property type="match status" value="1"/>
</dbReference>
<feature type="domain" description="HTH tetR-type" evidence="5">
    <location>
        <begin position="35"/>
        <end position="95"/>
    </location>
</feature>
<evidence type="ECO:0000256" key="2">
    <source>
        <dbReference type="ARBA" id="ARBA00023125"/>
    </source>
</evidence>
<organism evidence="6 7">
    <name type="scientific">Occultella aeris</name>
    <dbReference type="NCBI Taxonomy" id="2761496"/>
    <lineage>
        <taxon>Bacteria</taxon>
        <taxon>Bacillati</taxon>
        <taxon>Actinomycetota</taxon>
        <taxon>Actinomycetes</taxon>
        <taxon>Micrococcales</taxon>
        <taxon>Ruaniaceae</taxon>
        <taxon>Occultella</taxon>
    </lineage>
</organism>
<keyword evidence="3" id="KW-0804">Transcription</keyword>
<evidence type="ECO:0000313" key="6">
    <source>
        <dbReference type="EMBL" id="VZO39728.1"/>
    </source>
</evidence>
<evidence type="ECO:0000256" key="3">
    <source>
        <dbReference type="ARBA" id="ARBA00023163"/>
    </source>
</evidence>
<sequence>MGDDESEVVGRDRTLALLWRGQESPVPRRRGPSPAHTLDEVILAAVALADADGAAALSVRAVAAAVGMAPMSLYTHVPGMSELTDLMVDHLYLTMPRPAWGRRRWRRRVTAVAEANRDLLRAHPWLVEVVALSRPPLGPGQMAKYEYELAAFDGTGLSDVDVDAALTFLLGFTQQQALAERAVETARRDSGVTDAQWWAANGPLLASVLDPARYPRAVRIGEAAGAAHGAAYDPDAAFGFGLDRLLAGLADLIDA</sequence>
<evidence type="ECO:0000256" key="4">
    <source>
        <dbReference type="PROSITE-ProRule" id="PRU00335"/>
    </source>
</evidence>
<reference evidence="6 7" key="1">
    <citation type="submission" date="2019-11" db="EMBL/GenBank/DDBJ databases">
        <authorList>
            <person name="Criscuolo A."/>
        </authorList>
    </citation>
    <scope>NUCLEOTIDE SEQUENCE [LARGE SCALE GENOMIC DNA]</scope>
    <source>
        <strain evidence="6">CIP111667</strain>
    </source>
</reference>
<dbReference type="InterPro" id="IPR036271">
    <property type="entry name" value="Tet_transcr_reg_TetR-rel_C_sf"/>
</dbReference>
<dbReference type="SUPFAM" id="SSF46689">
    <property type="entry name" value="Homeodomain-like"/>
    <property type="match status" value="1"/>
</dbReference>
<dbReference type="SUPFAM" id="SSF48498">
    <property type="entry name" value="Tetracyclin repressor-like, C-terminal domain"/>
    <property type="match status" value="1"/>
</dbReference>
<evidence type="ECO:0000313" key="7">
    <source>
        <dbReference type="Proteomes" id="UP000419743"/>
    </source>
</evidence>
<proteinExistence type="predicted"/>
<dbReference type="GO" id="GO:0003677">
    <property type="term" value="F:DNA binding"/>
    <property type="evidence" value="ECO:0007669"/>
    <property type="project" value="UniProtKB-UniRule"/>
</dbReference>
<accession>A0A7M4DQI4</accession>
<keyword evidence="2 4" id="KW-0238">DNA-binding</keyword>
<dbReference type="Gene3D" id="1.10.357.10">
    <property type="entry name" value="Tetracycline Repressor, domain 2"/>
    <property type="match status" value="1"/>
</dbReference>